<dbReference type="SUPFAM" id="SSF141523">
    <property type="entry name" value="L,D-transpeptidase catalytic domain-like"/>
    <property type="match status" value="1"/>
</dbReference>
<evidence type="ECO:0000256" key="5">
    <source>
        <dbReference type="ARBA" id="ARBA00022801"/>
    </source>
</evidence>
<dbReference type="CDD" id="cd16913">
    <property type="entry name" value="YkuD_like"/>
    <property type="match status" value="1"/>
</dbReference>
<gene>
    <name evidence="11" type="ORF">ACFSJ0_15475</name>
</gene>
<evidence type="ECO:0000313" key="11">
    <source>
        <dbReference type="EMBL" id="MFD1538454.1"/>
    </source>
</evidence>
<feature type="active site" description="Nucleophile" evidence="9">
    <location>
        <position position="167"/>
    </location>
</feature>
<comment type="similarity">
    <text evidence="2">Belongs to the YkuD family.</text>
</comment>
<organism evidence="11 12">
    <name type="scientific">Nonomuraea guangzhouensis</name>
    <dbReference type="NCBI Taxonomy" id="1291555"/>
    <lineage>
        <taxon>Bacteria</taxon>
        <taxon>Bacillati</taxon>
        <taxon>Actinomycetota</taxon>
        <taxon>Actinomycetes</taxon>
        <taxon>Streptosporangiales</taxon>
        <taxon>Streptosporangiaceae</taxon>
        <taxon>Nonomuraea</taxon>
    </lineage>
</organism>
<evidence type="ECO:0000256" key="3">
    <source>
        <dbReference type="ARBA" id="ARBA00022676"/>
    </source>
</evidence>
<dbReference type="PANTHER" id="PTHR30582:SF24">
    <property type="entry name" value="L,D-TRANSPEPTIDASE ERFK_SRFK-RELATED"/>
    <property type="match status" value="1"/>
</dbReference>
<dbReference type="InterPro" id="IPR050979">
    <property type="entry name" value="LD-transpeptidase"/>
</dbReference>
<dbReference type="Gene3D" id="2.40.440.10">
    <property type="entry name" value="L,D-transpeptidase catalytic domain-like"/>
    <property type="match status" value="1"/>
</dbReference>
<keyword evidence="6 9" id="KW-0133">Cell shape</keyword>
<keyword evidence="12" id="KW-1185">Reference proteome</keyword>
<accession>A0ABW4G6X3</accession>
<feature type="active site" description="Proton donor/acceptor" evidence="9">
    <location>
        <position position="151"/>
    </location>
</feature>
<dbReference type="GO" id="GO:0016740">
    <property type="term" value="F:transferase activity"/>
    <property type="evidence" value="ECO:0007669"/>
    <property type="project" value="UniProtKB-KW"/>
</dbReference>
<dbReference type="Proteomes" id="UP001597097">
    <property type="component" value="Unassembled WGS sequence"/>
</dbReference>
<dbReference type="RefSeq" id="WP_308126791.1">
    <property type="nucleotide sequence ID" value="NZ_JAHKRM010000002.1"/>
</dbReference>
<dbReference type="EMBL" id="JBHUCM010000013">
    <property type="protein sequence ID" value="MFD1538454.1"/>
    <property type="molecule type" value="Genomic_DNA"/>
</dbReference>
<comment type="caution">
    <text evidence="11">The sequence shown here is derived from an EMBL/GenBank/DDBJ whole genome shotgun (WGS) entry which is preliminary data.</text>
</comment>
<evidence type="ECO:0000256" key="6">
    <source>
        <dbReference type="ARBA" id="ARBA00022960"/>
    </source>
</evidence>
<keyword evidence="3" id="KW-0328">Glycosyltransferase</keyword>
<dbReference type="PANTHER" id="PTHR30582">
    <property type="entry name" value="L,D-TRANSPEPTIDASE"/>
    <property type="match status" value="1"/>
</dbReference>
<dbReference type="Pfam" id="PF03734">
    <property type="entry name" value="YkuD"/>
    <property type="match status" value="1"/>
</dbReference>
<protein>
    <submittedName>
        <fullName evidence="11">L,D-transpeptidase</fullName>
        <ecNumber evidence="11">2.-.-.-</ecNumber>
    </submittedName>
</protein>
<evidence type="ECO:0000256" key="4">
    <source>
        <dbReference type="ARBA" id="ARBA00022679"/>
    </source>
</evidence>
<keyword evidence="7 9" id="KW-0573">Peptidoglycan synthesis</keyword>
<feature type="domain" description="L,D-TPase catalytic" evidence="10">
    <location>
        <begin position="72"/>
        <end position="190"/>
    </location>
</feature>
<dbReference type="PROSITE" id="PS52029">
    <property type="entry name" value="LD_TPASE"/>
    <property type="match status" value="1"/>
</dbReference>
<evidence type="ECO:0000256" key="9">
    <source>
        <dbReference type="PROSITE-ProRule" id="PRU01373"/>
    </source>
</evidence>
<proteinExistence type="inferred from homology"/>
<keyword evidence="4 11" id="KW-0808">Transferase</keyword>
<name>A0ABW4G6X3_9ACTN</name>
<evidence type="ECO:0000256" key="7">
    <source>
        <dbReference type="ARBA" id="ARBA00022984"/>
    </source>
</evidence>
<keyword evidence="5" id="KW-0378">Hydrolase</keyword>
<evidence type="ECO:0000256" key="1">
    <source>
        <dbReference type="ARBA" id="ARBA00004752"/>
    </source>
</evidence>
<dbReference type="InterPro" id="IPR038063">
    <property type="entry name" value="Transpep_catalytic_dom"/>
</dbReference>
<evidence type="ECO:0000259" key="10">
    <source>
        <dbReference type="PROSITE" id="PS52029"/>
    </source>
</evidence>
<comment type="pathway">
    <text evidence="1 9">Cell wall biogenesis; peptidoglycan biosynthesis.</text>
</comment>
<keyword evidence="8 9" id="KW-0961">Cell wall biogenesis/degradation</keyword>
<evidence type="ECO:0000313" key="12">
    <source>
        <dbReference type="Proteomes" id="UP001597097"/>
    </source>
</evidence>
<evidence type="ECO:0000256" key="2">
    <source>
        <dbReference type="ARBA" id="ARBA00005992"/>
    </source>
</evidence>
<evidence type="ECO:0000256" key="8">
    <source>
        <dbReference type="ARBA" id="ARBA00023316"/>
    </source>
</evidence>
<dbReference type="InterPro" id="IPR005490">
    <property type="entry name" value="LD_TPept_cat_dom"/>
</dbReference>
<dbReference type="EC" id="2.-.-.-" evidence="11"/>
<reference evidence="12" key="1">
    <citation type="journal article" date="2019" name="Int. J. Syst. Evol. Microbiol.">
        <title>The Global Catalogue of Microorganisms (GCM) 10K type strain sequencing project: providing services to taxonomists for standard genome sequencing and annotation.</title>
        <authorList>
            <consortium name="The Broad Institute Genomics Platform"/>
            <consortium name="The Broad Institute Genome Sequencing Center for Infectious Disease"/>
            <person name="Wu L."/>
            <person name="Ma J."/>
        </authorList>
    </citation>
    <scope>NUCLEOTIDE SEQUENCE [LARGE SCALE GENOMIC DNA]</scope>
    <source>
        <strain evidence="12">CGMCC 1.15399</strain>
    </source>
</reference>
<sequence length="191" mass="20756">MTHPKQPQVVYAHPGGPPVAILPTRTLGGPMWVPVVEKRTGWVRVLLPSRPNRSTGWIYEAGGGLRNAYSAYDVRIDLSAHRLKVFQSAREVGRWKVAVGAPSTPTPLGRTFLLASLIPKHATYSPRMLPLGTHSTVLRTFSGGPGTIAVHGWPDRSVFGREISHGCVRVPAPALRILSRIPLGSSVLIKR</sequence>